<evidence type="ECO:0000313" key="1">
    <source>
        <dbReference type="EMBL" id="CAG8775571.1"/>
    </source>
</evidence>
<sequence length="42" mass="4732">PGWFVFIIGIIYIILGMIGGQSLKQRRQLGGRSEKSRPPPYT</sequence>
<feature type="non-terminal residue" evidence="1">
    <location>
        <position position="42"/>
    </location>
</feature>
<dbReference type="EMBL" id="CAJVPU010059583">
    <property type="protein sequence ID" value="CAG8775571.1"/>
    <property type="molecule type" value="Genomic_DNA"/>
</dbReference>
<organism evidence="1 2">
    <name type="scientific">Dentiscutata heterogama</name>
    <dbReference type="NCBI Taxonomy" id="1316150"/>
    <lineage>
        <taxon>Eukaryota</taxon>
        <taxon>Fungi</taxon>
        <taxon>Fungi incertae sedis</taxon>
        <taxon>Mucoromycota</taxon>
        <taxon>Glomeromycotina</taxon>
        <taxon>Glomeromycetes</taxon>
        <taxon>Diversisporales</taxon>
        <taxon>Gigasporaceae</taxon>
        <taxon>Dentiscutata</taxon>
    </lineage>
</organism>
<accession>A0ACA9R3U4</accession>
<feature type="non-terminal residue" evidence="1">
    <location>
        <position position="1"/>
    </location>
</feature>
<protein>
    <submittedName>
        <fullName evidence="1">564_t:CDS:1</fullName>
    </submittedName>
</protein>
<evidence type="ECO:0000313" key="2">
    <source>
        <dbReference type="Proteomes" id="UP000789702"/>
    </source>
</evidence>
<reference evidence="1" key="1">
    <citation type="submission" date="2021-06" db="EMBL/GenBank/DDBJ databases">
        <authorList>
            <person name="Kallberg Y."/>
            <person name="Tangrot J."/>
            <person name="Rosling A."/>
        </authorList>
    </citation>
    <scope>NUCLEOTIDE SEQUENCE</scope>
    <source>
        <strain evidence="1">IL203A</strain>
    </source>
</reference>
<dbReference type="Proteomes" id="UP000789702">
    <property type="component" value="Unassembled WGS sequence"/>
</dbReference>
<name>A0ACA9R3U4_9GLOM</name>
<proteinExistence type="predicted"/>
<comment type="caution">
    <text evidence="1">The sequence shown here is derived from an EMBL/GenBank/DDBJ whole genome shotgun (WGS) entry which is preliminary data.</text>
</comment>
<gene>
    <name evidence="1" type="ORF">DHETER_LOCUS16096</name>
</gene>
<keyword evidence="2" id="KW-1185">Reference proteome</keyword>